<proteinExistence type="inferred from homology"/>
<evidence type="ECO:0000259" key="2">
    <source>
        <dbReference type="Pfam" id="PF00557"/>
    </source>
</evidence>
<reference evidence="5 6" key="1">
    <citation type="journal article" date="2021" name="Environ. Microbiol.">
        <title>New insights into the diversity and evolution of the archaeal mobilome from three complete genomes of Saccharolobus shibatae.</title>
        <authorList>
            <person name="Medvedeva S."/>
            <person name="Brandt D."/>
            <person name="Cvirkaite-Krupovic V."/>
            <person name="Liu Y."/>
            <person name="Severinov K."/>
            <person name="Ishino S."/>
            <person name="Ishino Y."/>
            <person name="Prangishvili D."/>
            <person name="Kalinowski J."/>
            <person name="Krupovic M."/>
        </authorList>
    </citation>
    <scope>NUCLEOTIDE SEQUENCE [LARGE SCALE GENOMIC DNA]</scope>
    <source>
        <strain evidence="4">BEU9</strain>
        <strain evidence="5 6">S38A</strain>
    </source>
</reference>
<accession>A0A8F5BYB9</accession>
<keyword evidence="5" id="KW-0378">Hydrolase</keyword>
<gene>
    <name evidence="4" type="ORF">J5U21_00329</name>
    <name evidence="5" type="ORF">J5U22_00253</name>
</gene>
<evidence type="ECO:0000256" key="1">
    <source>
        <dbReference type="RuleBase" id="RU000590"/>
    </source>
</evidence>
<evidence type="ECO:0000259" key="3">
    <source>
        <dbReference type="Pfam" id="PF01321"/>
    </source>
</evidence>
<dbReference type="RefSeq" id="WP_218259122.1">
    <property type="nucleotide sequence ID" value="NZ_CP077713.1"/>
</dbReference>
<dbReference type="EMBL" id="CP077713">
    <property type="protein sequence ID" value="QXJ33708.1"/>
    <property type="molecule type" value="Genomic_DNA"/>
</dbReference>
<organism evidence="5 6">
    <name type="scientific">Saccharolobus shibatae</name>
    <dbReference type="NCBI Taxonomy" id="2286"/>
    <lineage>
        <taxon>Archaea</taxon>
        <taxon>Thermoproteota</taxon>
        <taxon>Thermoprotei</taxon>
        <taxon>Sulfolobales</taxon>
        <taxon>Sulfolobaceae</taxon>
        <taxon>Saccharolobus</taxon>
    </lineage>
</organism>
<dbReference type="GeneID" id="65558884"/>
<sequence>MDRIQRLQKELEKTDTDYVIIGTTSNMFYLVGFSEEQMERPLLLFVTKDDYFMLVPKLYEEQLKQLPLIVYRDGEDPYSKLNLKENSNILIDDTTFSLFTIEILNRFKPRRLGKASVILRKLRQVKDDEEIEKMEKGVKKAEELLLEFVPDIKENMTECEIERKLKSFLIGEAGYISFDPIVTSGPNSSMPHLRCSDKKVKGGEVIVIDYGIKYEGYSTDTTRVFSLGRPNDTLALEIVEIVKSANEEAEKHVREGMRAKEIDDIARKVITDKGYGVYFIHRTGHGIGIDVHEDPYISPGNDDVIEQNMVFTIEPGIYLPGKFGIRIEDEVVVKKGYGKVLNTLQKELYIL</sequence>
<dbReference type="InterPro" id="IPR001131">
    <property type="entry name" value="Peptidase_M24B_aminopep-P_CS"/>
</dbReference>
<keyword evidence="5" id="KW-0031">Aminopeptidase</keyword>
<protein>
    <submittedName>
        <fullName evidence="5">Aminopeptidase YpdF (MP-, MA-, MS-, AP-, NP-specific)</fullName>
    </submittedName>
</protein>
<keyword evidence="6" id="KW-1185">Reference proteome</keyword>
<dbReference type="PANTHER" id="PTHR46112:SF9">
    <property type="entry name" value="XAA-PRO AMINOPEPTIDASE"/>
    <property type="match status" value="1"/>
</dbReference>
<dbReference type="InterPro" id="IPR000994">
    <property type="entry name" value="Pept_M24"/>
</dbReference>
<dbReference type="PANTHER" id="PTHR46112">
    <property type="entry name" value="AMINOPEPTIDASE"/>
    <property type="match status" value="1"/>
</dbReference>
<dbReference type="Proteomes" id="UP000693941">
    <property type="component" value="Chromosome"/>
</dbReference>
<dbReference type="GO" id="GO:0046872">
    <property type="term" value="F:metal ion binding"/>
    <property type="evidence" value="ECO:0007669"/>
    <property type="project" value="UniProtKB-KW"/>
</dbReference>
<evidence type="ECO:0000313" key="5">
    <source>
        <dbReference type="EMBL" id="QXJ33708.1"/>
    </source>
</evidence>
<dbReference type="Pfam" id="PF01321">
    <property type="entry name" value="Creatinase_N"/>
    <property type="match status" value="1"/>
</dbReference>
<dbReference type="GO" id="GO:0004177">
    <property type="term" value="F:aminopeptidase activity"/>
    <property type="evidence" value="ECO:0007669"/>
    <property type="project" value="UniProtKB-KW"/>
</dbReference>
<dbReference type="CDD" id="cd01092">
    <property type="entry name" value="APP-like"/>
    <property type="match status" value="1"/>
</dbReference>
<evidence type="ECO:0000313" key="4">
    <source>
        <dbReference type="EMBL" id="QXJ30680.1"/>
    </source>
</evidence>
<comment type="similarity">
    <text evidence="1">Belongs to the peptidase M24B family.</text>
</comment>
<keyword evidence="1" id="KW-0479">Metal-binding</keyword>
<dbReference type="InterPro" id="IPR050659">
    <property type="entry name" value="Peptidase_M24B"/>
</dbReference>
<dbReference type="AlphaFoldDB" id="A0A8F5BYB9"/>
<dbReference type="PROSITE" id="PS00491">
    <property type="entry name" value="PROLINE_PEPTIDASE"/>
    <property type="match status" value="1"/>
</dbReference>
<dbReference type="EMBL" id="CP077715">
    <property type="protein sequence ID" value="QXJ30680.1"/>
    <property type="molecule type" value="Genomic_DNA"/>
</dbReference>
<feature type="domain" description="Peptidase M24" evidence="2">
    <location>
        <begin position="132"/>
        <end position="334"/>
    </location>
</feature>
<evidence type="ECO:0000313" key="6">
    <source>
        <dbReference type="Proteomes" id="UP000694036"/>
    </source>
</evidence>
<dbReference type="Proteomes" id="UP000694036">
    <property type="component" value="Chromosome"/>
</dbReference>
<dbReference type="Pfam" id="PF00557">
    <property type="entry name" value="Peptidase_M24"/>
    <property type="match status" value="1"/>
</dbReference>
<name>A0A8F5BYB9_9CREN</name>
<dbReference type="InterPro" id="IPR000587">
    <property type="entry name" value="Creatinase_N"/>
</dbReference>
<feature type="domain" description="Creatinase N-terminal" evidence="3">
    <location>
        <begin position="3"/>
        <end position="125"/>
    </location>
</feature>
<keyword evidence="5" id="KW-0645">Protease</keyword>